<sequence>MVPRRHAVVIGAGLTGLLAAKVLTEAFTWVTVLEREQVTGGADALDRLPDGRRVCVLAPLFGDLVEQLLPGFMDLLRAQGAAAGDILSDVRWYLGGQPLRQRETGLTGLSVSQAFLEGVLRRVLLQCPGVGIVDSCDVTGLMATADGRRVTGVRVHPCGEREQGVDADLVVDASGEASHLAWLTRLGVAPPRPDTVHLGVSEVVRRYRLPVGVLEGDLAVVVAPTCAVPRSGCLVREERGRWALSLGSLVGDLPRLGDDRSLLRFAGGLAAGDIREVLGEAEPLGEPAFPYVSGRVCFRYGSARGLPSGLLLMGLGCVHGDLVGSRAATVAALEALVLREFLGAGGTVSGYRFHHRAWRLRDRIFARTHAYIPRFSVTLRHLPLSLRLRHRLLDRVVQAAVCDAEAALRLLGAYGLVRW</sequence>
<evidence type="ECO:0000313" key="2">
    <source>
        <dbReference type="EMBL" id="GHI52910.1"/>
    </source>
</evidence>
<dbReference type="Gene3D" id="3.50.50.60">
    <property type="entry name" value="FAD/NAD(P)-binding domain"/>
    <property type="match status" value="1"/>
</dbReference>
<proteinExistence type="predicted"/>
<dbReference type="PANTHER" id="PTHR43422">
    <property type="entry name" value="THIAMINE THIAZOLE SYNTHASE"/>
    <property type="match status" value="1"/>
</dbReference>
<dbReference type="AlphaFoldDB" id="Q2PC33"/>
<evidence type="ECO:0000313" key="5">
    <source>
        <dbReference type="Proteomes" id="UP000646738"/>
    </source>
</evidence>
<dbReference type="InterPro" id="IPR036188">
    <property type="entry name" value="FAD/NAD-bd_sf"/>
</dbReference>
<name>Q2PC33_STRRR</name>
<dbReference type="EMBL" id="BNEA01000021">
    <property type="protein sequence ID" value="GHI58342.1"/>
    <property type="molecule type" value="Genomic_DNA"/>
</dbReference>
<evidence type="ECO:0000313" key="4">
    <source>
        <dbReference type="EMBL" id="GHI58342.1"/>
    </source>
</evidence>
<dbReference type="Pfam" id="PF13450">
    <property type="entry name" value="NAD_binding_8"/>
    <property type="match status" value="1"/>
</dbReference>
<dbReference type="EMBL" id="BNEA01000018">
    <property type="protein sequence ID" value="GHI58185.1"/>
    <property type="molecule type" value="Genomic_DNA"/>
</dbReference>
<keyword evidence="5" id="KW-1185">Reference proteome</keyword>
<evidence type="ECO:0000313" key="3">
    <source>
        <dbReference type="EMBL" id="GHI58185.1"/>
    </source>
</evidence>
<protein>
    <submittedName>
        <fullName evidence="1">Putative secreted protein</fullName>
    </submittedName>
</protein>
<reference evidence="5" key="5">
    <citation type="submission" date="2023-07" db="EMBL/GenBank/DDBJ databases">
        <title>Whole genome shotgun sequence of Streptomyces achromogenes subsp. rubradiris NBRC 14000.</title>
        <authorList>
            <person name="Komaki H."/>
            <person name="Tamura T."/>
        </authorList>
    </citation>
    <scope>NUCLEOTIDE SEQUENCE [LARGE SCALE GENOMIC DNA]</scope>
    <source>
        <strain evidence="3 5">NBRC 14000</strain>
    </source>
</reference>
<gene>
    <name evidence="1" type="primary">rubC5</name>
    <name evidence="2" type="ORF">Srubr_27560</name>
    <name evidence="3" type="ORF">Srubr_80310</name>
    <name evidence="4" type="ORF">Srubr_81880</name>
</gene>
<dbReference type="EMBL" id="AJ871581">
    <property type="protein sequence ID" value="CAI94735.1"/>
    <property type="molecule type" value="Genomic_DNA"/>
</dbReference>
<organism evidence="1">
    <name type="scientific">Streptomyces rubradiris</name>
    <name type="common">Streptomyces achromogenes subsp. rubradiris</name>
    <dbReference type="NCBI Taxonomy" id="285531"/>
    <lineage>
        <taxon>Bacteria</taxon>
        <taxon>Bacillati</taxon>
        <taxon>Actinomycetota</taxon>
        <taxon>Actinomycetes</taxon>
        <taxon>Kitasatosporales</taxon>
        <taxon>Streptomycetaceae</taxon>
        <taxon>Streptomyces</taxon>
    </lineage>
</organism>
<reference evidence="1" key="3">
    <citation type="submission" date="2004-12" db="EMBL/GenBank/DDBJ databases">
        <authorList>
            <person name="Kim C.G."/>
        </authorList>
    </citation>
    <scope>NUCLEOTIDE SEQUENCE</scope>
    <source>
        <strain evidence="1">NRRL 3061</strain>
    </source>
</reference>
<dbReference type="SUPFAM" id="SSF51905">
    <property type="entry name" value="FAD/NAD(P)-binding domain"/>
    <property type="match status" value="1"/>
</dbReference>
<accession>Q2PC33</accession>
<dbReference type="Proteomes" id="UP000646738">
    <property type="component" value="Unassembled WGS sequence"/>
</dbReference>
<dbReference type="PANTHER" id="PTHR43422:SF3">
    <property type="entry name" value="THIAMINE THIAZOLE SYNTHASE"/>
    <property type="match status" value="1"/>
</dbReference>
<reference evidence="1" key="2">
    <citation type="journal article" date="2003" name="Biotechnol. Lett.">
        <title>Functional identification of rub52 gene involved in the biosynthesis of rubradirin.</title>
        <authorList>
            <person name="Maharjan J."/>
            <person name="Liou K."/>
            <person name="Lee H.C."/>
            <person name="Kim C.G."/>
            <person name="Lee J.J."/>
            <person name="Yoo J.C."/>
            <person name="Sohng J.K."/>
        </authorList>
    </citation>
    <scope>NUCLEOTIDE SEQUENCE</scope>
    <source>
        <strain evidence="1">NRRL 3061</strain>
    </source>
</reference>
<dbReference type="EMBL" id="BNEA01000014">
    <property type="protein sequence ID" value="GHI52910.1"/>
    <property type="molecule type" value="Genomic_DNA"/>
</dbReference>
<reference evidence="2" key="4">
    <citation type="submission" date="2020-09" db="EMBL/GenBank/DDBJ databases">
        <title>Whole genome shotgun sequence of Streptomyces achromogenes subsp. rubradiris NBRC 14000.</title>
        <authorList>
            <person name="Komaki H."/>
            <person name="Tamura T."/>
        </authorList>
    </citation>
    <scope>NUCLEOTIDE SEQUENCE</scope>
    <source>
        <strain evidence="2 5">NBRC 14000</strain>
    </source>
</reference>
<evidence type="ECO:0000313" key="1">
    <source>
        <dbReference type="EMBL" id="CAI94735.1"/>
    </source>
</evidence>
<reference evidence="1" key="1">
    <citation type="journal article" date="1997" name="Mol. Cells">
        <title>Identification of a gene cluster of biosynthetic genes of rubradirin substructures in S. achromogenes var. rubradiris NRRL3061.</title>
        <authorList>
            <person name="Sohng J.K."/>
            <person name="Oh T.J."/>
            <person name="Lee J.J."/>
            <person name="Kim C.G."/>
        </authorList>
    </citation>
    <scope>NUCLEOTIDE SEQUENCE</scope>
    <source>
        <strain evidence="1">NRRL 3061</strain>
    </source>
</reference>